<dbReference type="EMBL" id="JBDFQZ010000012">
    <property type="protein sequence ID" value="KAK9673573.1"/>
    <property type="molecule type" value="Genomic_DNA"/>
</dbReference>
<protein>
    <recommendedName>
        <fullName evidence="2">RIN4 pathogenic type III effector avirulence factor Avr cleavage site domain-containing protein</fullName>
    </recommendedName>
</protein>
<evidence type="ECO:0000256" key="1">
    <source>
        <dbReference type="SAM" id="MobiDB-lite"/>
    </source>
</evidence>
<reference evidence="3" key="1">
    <citation type="submission" date="2024-03" db="EMBL/GenBank/DDBJ databases">
        <title>WGS assembly of Saponaria officinalis var. Norfolk2.</title>
        <authorList>
            <person name="Jenkins J."/>
            <person name="Shu S."/>
            <person name="Grimwood J."/>
            <person name="Barry K."/>
            <person name="Goodstein D."/>
            <person name="Schmutz J."/>
            <person name="Leebens-Mack J."/>
            <person name="Osbourn A."/>
        </authorList>
    </citation>
    <scope>NUCLEOTIDE SEQUENCE [LARGE SCALE GENOMIC DNA]</scope>
    <source>
        <strain evidence="3">JIC</strain>
    </source>
</reference>
<dbReference type="PANTHER" id="PTHR33882">
    <property type="entry name" value="PATHOGENIC TYPE III EFFECTOR AVIRULENCE FACTOR AVR AVRRPT-CLEAVAGE: CLEAVAGE SITE PROTEIN"/>
    <property type="match status" value="1"/>
</dbReference>
<dbReference type="AlphaFoldDB" id="A0AAW1HBZ2"/>
<feature type="region of interest" description="Disordered" evidence="1">
    <location>
        <begin position="60"/>
        <end position="87"/>
    </location>
</feature>
<name>A0AAW1HBZ2_SAPOF</name>
<evidence type="ECO:0000313" key="3">
    <source>
        <dbReference type="EMBL" id="KAK9673573.1"/>
    </source>
</evidence>
<proteinExistence type="predicted"/>
<comment type="caution">
    <text evidence="3">The sequence shown here is derived from an EMBL/GenBank/DDBJ whole genome shotgun (WGS) entry which is preliminary data.</text>
</comment>
<feature type="compositionally biased region" description="Basic residues" evidence="1">
    <location>
        <begin position="62"/>
        <end position="78"/>
    </location>
</feature>
<dbReference type="InterPro" id="IPR008700">
    <property type="entry name" value="TypeIII_avirulence_cleave"/>
</dbReference>
<keyword evidence="4" id="KW-1185">Reference proteome</keyword>
<feature type="domain" description="RIN4 pathogenic type III effector avirulence factor Avr cleavage site" evidence="2">
    <location>
        <begin position="10"/>
        <end position="42"/>
    </location>
</feature>
<accession>A0AAW1HBZ2</accession>
<organism evidence="3 4">
    <name type="scientific">Saponaria officinalis</name>
    <name type="common">Common soapwort</name>
    <name type="synonym">Lychnis saponaria</name>
    <dbReference type="NCBI Taxonomy" id="3572"/>
    <lineage>
        <taxon>Eukaryota</taxon>
        <taxon>Viridiplantae</taxon>
        <taxon>Streptophyta</taxon>
        <taxon>Embryophyta</taxon>
        <taxon>Tracheophyta</taxon>
        <taxon>Spermatophyta</taxon>
        <taxon>Magnoliopsida</taxon>
        <taxon>eudicotyledons</taxon>
        <taxon>Gunneridae</taxon>
        <taxon>Pentapetalae</taxon>
        <taxon>Caryophyllales</taxon>
        <taxon>Caryophyllaceae</taxon>
        <taxon>Caryophylleae</taxon>
        <taxon>Saponaria</taxon>
    </lineage>
</organism>
<dbReference type="Pfam" id="PF05627">
    <property type="entry name" value="AvrRpt-cleavage"/>
    <property type="match status" value="1"/>
</dbReference>
<sequence>MERRRENNTGWMSVPQFGAWDKKGGSSPNYSMVFGQARENRKQAKRDVKHLSLGNEADLMSRHAHHHAQHHHHPHPHNRSQDDSLTRKKTLMTYVNCCIRPY</sequence>
<feature type="region of interest" description="Disordered" evidence="1">
    <location>
        <begin position="1"/>
        <end position="25"/>
    </location>
</feature>
<dbReference type="Proteomes" id="UP001443914">
    <property type="component" value="Unassembled WGS sequence"/>
</dbReference>
<dbReference type="PANTHER" id="PTHR33882:SF11">
    <property type="entry name" value="RPM1-INTERACTING PROTEIN 4 (RIN4) FAMILY PROTEIN"/>
    <property type="match status" value="1"/>
</dbReference>
<evidence type="ECO:0000259" key="2">
    <source>
        <dbReference type="Pfam" id="PF05627"/>
    </source>
</evidence>
<gene>
    <name evidence="3" type="ORF">RND81_12G176000</name>
</gene>
<evidence type="ECO:0000313" key="4">
    <source>
        <dbReference type="Proteomes" id="UP001443914"/>
    </source>
</evidence>